<dbReference type="Proteomes" id="UP001370490">
    <property type="component" value="Unassembled WGS sequence"/>
</dbReference>
<accession>A0AAN8VWN2</accession>
<organism evidence="1 2">
    <name type="scientific">Dillenia turbinata</name>
    <dbReference type="NCBI Taxonomy" id="194707"/>
    <lineage>
        <taxon>Eukaryota</taxon>
        <taxon>Viridiplantae</taxon>
        <taxon>Streptophyta</taxon>
        <taxon>Embryophyta</taxon>
        <taxon>Tracheophyta</taxon>
        <taxon>Spermatophyta</taxon>
        <taxon>Magnoliopsida</taxon>
        <taxon>eudicotyledons</taxon>
        <taxon>Gunneridae</taxon>
        <taxon>Pentapetalae</taxon>
        <taxon>Dilleniales</taxon>
        <taxon>Dilleniaceae</taxon>
        <taxon>Dillenia</taxon>
    </lineage>
</organism>
<dbReference type="AlphaFoldDB" id="A0AAN8VWN2"/>
<gene>
    <name evidence="1" type="ORF">RJ641_034147</name>
</gene>
<sequence>MLLETPLELSSILSSWFLQIISWRTWGNQAKTIADQGTEGAIFCDLILFSLVGIPTLGSPKATPPKSLSMSQPSFLTTPPIHGARTNFLFGCYWVKAGKADQSSSVTDQIKRLNMSLEMLSDSRSGVLSTELITCFAPWFYHCKNRHILMTCELPLPYDFHNYMLRSMDDEFRDIVGIRVGWTDLKVLPQEKASKWFEAAMFSGSNVFIQLANSSVLSQLASFGKVKKIFSHCQDSIHGGGIFAIGEKACCNQKASCRSLSTYAGVQNFKIVPAKNFWNADADVDAAGCRCRISGMQMQQNAECRFSGIAKCGCRMQNAECRMQMQMMQNAECRCK</sequence>
<proteinExistence type="predicted"/>
<protein>
    <submittedName>
        <fullName evidence="1">Uncharacterized protein</fullName>
    </submittedName>
</protein>
<dbReference type="EMBL" id="JBAMMX010000007">
    <property type="protein sequence ID" value="KAK6937117.1"/>
    <property type="molecule type" value="Genomic_DNA"/>
</dbReference>
<name>A0AAN8VWN2_9MAGN</name>
<keyword evidence="2" id="KW-1185">Reference proteome</keyword>
<reference evidence="1 2" key="1">
    <citation type="submission" date="2023-12" db="EMBL/GenBank/DDBJ databases">
        <title>A high-quality genome assembly for Dillenia turbinata (Dilleniales).</title>
        <authorList>
            <person name="Chanderbali A."/>
        </authorList>
    </citation>
    <scope>NUCLEOTIDE SEQUENCE [LARGE SCALE GENOMIC DNA]</scope>
    <source>
        <strain evidence="1">LSX21</strain>
        <tissue evidence="1">Leaf</tissue>
    </source>
</reference>
<evidence type="ECO:0000313" key="2">
    <source>
        <dbReference type="Proteomes" id="UP001370490"/>
    </source>
</evidence>
<comment type="caution">
    <text evidence="1">The sequence shown here is derived from an EMBL/GenBank/DDBJ whole genome shotgun (WGS) entry which is preliminary data.</text>
</comment>
<evidence type="ECO:0000313" key="1">
    <source>
        <dbReference type="EMBL" id="KAK6937117.1"/>
    </source>
</evidence>